<dbReference type="STRING" id="886293.Sinac_3500"/>
<dbReference type="Proteomes" id="UP000010798">
    <property type="component" value="Chromosome"/>
</dbReference>
<keyword evidence="1" id="KW-0812">Transmembrane</keyword>
<dbReference type="EMBL" id="CP003364">
    <property type="protein sequence ID" value="AGA27756.1"/>
    <property type="molecule type" value="Genomic_DNA"/>
</dbReference>
<name>L0DGE9_SINAD</name>
<feature type="transmembrane region" description="Helical" evidence="1">
    <location>
        <begin position="148"/>
        <end position="171"/>
    </location>
</feature>
<protein>
    <recommendedName>
        <fullName evidence="4">HdeD family acid-resistance protein</fullName>
    </recommendedName>
</protein>
<accession>L0DGE9</accession>
<sequence length="203" mass="21600">MVPLARNWWALVLRGVVAVLFGVAAFAWPGITLASLILLYGAFALVGGLFAVAAALAGRPLGGEPWWAMLIDGLLGIAVGIIAFAWPGITALALLYLIAFWAIFTGVLEVIAAFRLRHEVEGEWLLAISGVLSVLFGLALIVRPATGALAVIWLIGAYSIAYGVLMIALGFRMRSWSHLMAHGINRPGLNPSDSITKRPPNFA</sequence>
<organism evidence="2 3">
    <name type="scientific">Singulisphaera acidiphila (strain ATCC BAA-1392 / DSM 18658 / VKM B-2454 / MOB10)</name>
    <dbReference type="NCBI Taxonomy" id="886293"/>
    <lineage>
        <taxon>Bacteria</taxon>
        <taxon>Pseudomonadati</taxon>
        <taxon>Planctomycetota</taxon>
        <taxon>Planctomycetia</taxon>
        <taxon>Isosphaerales</taxon>
        <taxon>Isosphaeraceae</taxon>
        <taxon>Singulisphaera</taxon>
    </lineage>
</organism>
<feature type="transmembrane region" description="Helical" evidence="1">
    <location>
        <begin position="37"/>
        <end position="57"/>
    </location>
</feature>
<evidence type="ECO:0000256" key="1">
    <source>
        <dbReference type="SAM" id="Phobius"/>
    </source>
</evidence>
<feature type="transmembrane region" description="Helical" evidence="1">
    <location>
        <begin position="66"/>
        <end position="86"/>
    </location>
</feature>
<dbReference type="RefSeq" id="WP_015246900.1">
    <property type="nucleotide sequence ID" value="NC_019892.1"/>
</dbReference>
<reference evidence="2 3" key="1">
    <citation type="submission" date="2012-02" db="EMBL/GenBank/DDBJ databases">
        <title>Complete sequence of chromosome of Singulisphaera acidiphila DSM 18658.</title>
        <authorList>
            <consortium name="US DOE Joint Genome Institute (JGI-PGF)"/>
            <person name="Lucas S."/>
            <person name="Copeland A."/>
            <person name="Lapidus A."/>
            <person name="Glavina del Rio T."/>
            <person name="Dalin E."/>
            <person name="Tice H."/>
            <person name="Bruce D."/>
            <person name="Goodwin L."/>
            <person name="Pitluck S."/>
            <person name="Peters L."/>
            <person name="Ovchinnikova G."/>
            <person name="Chertkov O."/>
            <person name="Kyrpides N."/>
            <person name="Mavromatis K."/>
            <person name="Ivanova N."/>
            <person name="Brettin T."/>
            <person name="Detter J.C."/>
            <person name="Han C."/>
            <person name="Larimer F."/>
            <person name="Land M."/>
            <person name="Hauser L."/>
            <person name="Markowitz V."/>
            <person name="Cheng J.-F."/>
            <person name="Hugenholtz P."/>
            <person name="Woyke T."/>
            <person name="Wu D."/>
            <person name="Tindall B."/>
            <person name="Pomrenke H."/>
            <person name="Brambilla E."/>
            <person name="Klenk H.-P."/>
            <person name="Eisen J.A."/>
        </authorList>
    </citation>
    <scope>NUCLEOTIDE SEQUENCE [LARGE SCALE GENOMIC DNA]</scope>
    <source>
        <strain evidence="3">ATCC BAA-1392 / DSM 18658 / VKM B-2454 / MOB10</strain>
    </source>
</reference>
<proteinExistence type="predicted"/>
<evidence type="ECO:0008006" key="4">
    <source>
        <dbReference type="Google" id="ProtNLM"/>
    </source>
</evidence>
<feature type="transmembrane region" description="Helical" evidence="1">
    <location>
        <begin position="12"/>
        <end position="31"/>
    </location>
</feature>
<dbReference type="HOGENOM" id="CLU_091585_5_1_0"/>
<feature type="transmembrane region" description="Helical" evidence="1">
    <location>
        <begin position="124"/>
        <end position="142"/>
    </location>
</feature>
<keyword evidence="3" id="KW-1185">Reference proteome</keyword>
<dbReference type="InterPro" id="IPR052712">
    <property type="entry name" value="Acid_resist_chaperone_HdeD"/>
</dbReference>
<dbReference type="AlphaFoldDB" id="L0DGE9"/>
<dbReference type="PANTHER" id="PTHR34989:SF1">
    <property type="entry name" value="PROTEIN HDED"/>
    <property type="match status" value="1"/>
</dbReference>
<dbReference type="eggNOG" id="COG3247">
    <property type="taxonomic scope" value="Bacteria"/>
</dbReference>
<gene>
    <name evidence="2" type="ordered locus">Sinac_3500</name>
</gene>
<dbReference type="GO" id="GO:0005886">
    <property type="term" value="C:plasma membrane"/>
    <property type="evidence" value="ECO:0007669"/>
    <property type="project" value="TreeGrafter"/>
</dbReference>
<dbReference type="PANTHER" id="PTHR34989">
    <property type="entry name" value="PROTEIN HDED"/>
    <property type="match status" value="1"/>
</dbReference>
<dbReference type="InterPro" id="IPR005325">
    <property type="entry name" value="DUF308_memb"/>
</dbReference>
<dbReference type="KEGG" id="saci:Sinac_3500"/>
<dbReference type="OrthoDB" id="193343at2"/>
<dbReference type="Pfam" id="PF03729">
    <property type="entry name" value="DUF308"/>
    <property type="match status" value="1"/>
</dbReference>
<evidence type="ECO:0000313" key="2">
    <source>
        <dbReference type="EMBL" id="AGA27756.1"/>
    </source>
</evidence>
<keyword evidence="1" id="KW-0472">Membrane</keyword>
<evidence type="ECO:0000313" key="3">
    <source>
        <dbReference type="Proteomes" id="UP000010798"/>
    </source>
</evidence>
<keyword evidence="1" id="KW-1133">Transmembrane helix</keyword>
<feature type="transmembrane region" description="Helical" evidence="1">
    <location>
        <begin position="92"/>
        <end position="112"/>
    </location>
</feature>